<evidence type="ECO:0000256" key="12">
    <source>
        <dbReference type="ARBA" id="ARBA00023125"/>
    </source>
</evidence>
<dbReference type="InterPro" id="IPR043128">
    <property type="entry name" value="Rev_trsase/Diguanyl_cyclase"/>
</dbReference>
<comment type="function">
    <text evidence="15">Poorly processive, error-prone DNA polymerase involved in untargeted mutagenesis. Copies undamaged DNA at stalled replication forks, which arise in vivo from mismatched or misaligned primer ends. These misaligned primers can be extended by PolIV. Exhibits no 3'-5' exonuclease (proofreading) activity. May be involved in translesional synthesis, in conjunction with the beta clamp from PolIII.</text>
</comment>
<evidence type="ECO:0000259" key="16">
    <source>
        <dbReference type="PROSITE" id="PS50173"/>
    </source>
</evidence>
<evidence type="ECO:0000256" key="13">
    <source>
        <dbReference type="ARBA" id="ARBA00023204"/>
    </source>
</evidence>
<dbReference type="InterPro" id="IPR050116">
    <property type="entry name" value="DNA_polymerase-Y"/>
</dbReference>
<dbReference type="RefSeq" id="WP_234864779.1">
    <property type="nucleotide sequence ID" value="NZ_JAKEVY010000002.1"/>
</dbReference>
<dbReference type="InterPro" id="IPR043502">
    <property type="entry name" value="DNA/RNA_pol_sf"/>
</dbReference>
<dbReference type="Pfam" id="PF11799">
    <property type="entry name" value="IMS_C"/>
    <property type="match status" value="1"/>
</dbReference>
<accession>A0ABS9BF77</accession>
<keyword evidence="9 15" id="KW-0227">DNA damage</keyword>
<dbReference type="Pfam" id="PF00817">
    <property type="entry name" value="IMS"/>
    <property type="match status" value="1"/>
</dbReference>
<evidence type="ECO:0000256" key="14">
    <source>
        <dbReference type="ARBA" id="ARBA00049244"/>
    </source>
</evidence>
<dbReference type="CDD" id="cd03586">
    <property type="entry name" value="PolY_Pol_IV_kappa"/>
    <property type="match status" value="1"/>
</dbReference>
<dbReference type="Pfam" id="PF21999">
    <property type="entry name" value="IMS_HHH_1"/>
    <property type="match status" value="1"/>
</dbReference>
<feature type="site" description="Substrate discrimination" evidence="15">
    <location>
        <position position="17"/>
    </location>
</feature>
<comment type="caution">
    <text evidence="17">The sequence shown here is derived from an EMBL/GenBank/DDBJ whole genome shotgun (WGS) entry which is preliminary data.</text>
</comment>
<evidence type="ECO:0000256" key="10">
    <source>
        <dbReference type="ARBA" id="ARBA00022842"/>
    </source>
</evidence>
<evidence type="ECO:0000256" key="7">
    <source>
        <dbReference type="ARBA" id="ARBA00022705"/>
    </source>
</evidence>
<keyword evidence="5 15" id="KW-0808">Transferase</keyword>
<keyword evidence="11 15" id="KW-0239">DNA-directed DNA polymerase</keyword>
<dbReference type="Gene3D" id="3.40.1170.60">
    <property type="match status" value="1"/>
</dbReference>
<dbReference type="InterPro" id="IPR017961">
    <property type="entry name" value="DNA_pol_Y-fam_little_finger"/>
</dbReference>
<keyword evidence="4 15" id="KW-0963">Cytoplasm</keyword>
<name>A0ABS9BF77_9BACT</name>
<dbReference type="InterPro" id="IPR001126">
    <property type="entry name" value="UmuC"/>
</dbReference>
<evidence type="ECO:0000256" key="3">
    <source>
        <dbReference type="ARBA" id="ARBA00022457"/>
    </source>
</evidence>
<feature type="domain" description="UmuC" evidence="16">
    <location>
        <begin position="8"/>
        <end position="187"/>
    </location>
</feature>
<dbReference type="PANTHER" id="PTHR11076:SF33">
    <property type="entry name" value="DNA POLYMERASE KAPPA"/>
    <property type="match status" value="1"/>
</dbReference>
<evidence type="ECO:0000313" key="18">
    <source>
        <dbReference type="Proteomes" id="UP001200145"/>
    </source>
</evidence>
<keyword evidence="10 15" id="KW-0460">Magnesium</keyword>
<evidence type="ECO:0000256" key="8">
    <source>
        <dbReference type="ARBA" id="ARBA00022723"/>
    </source>
</evidence>
<organism evidence="17 18">
    <name type="scientific">Flavihumibacter fluminis</name>
    <dbReference type="NCBI Taxonomy" id="2909236"/>
    <lineage>
        <taxon>Bacteria</taxon>
        <taxon>Pseudomonadati</taxon>
        <taxon>Bacteroidota</taxon>
        <taxon>Chitinophagia</taxon>
        <taxon>Chitinophagales</taxon>
        <taxon>Chitinophagaceae</taxon>
        <taxon>Flavihumibacter</taxon>
    </lineage>
</organism>
<dbReference type="Proteomes" id="UP001200145">
    <property type="component" value="Unassembled WGS sequence"/>
</dbReference>
<dbReference type="Gene3D" id="1.10.150.20">
    <property type="entry name" value="5' to 3' exonuclease, C-terminal subdomain"/>
    <property type="match status" value="1"/>
</dbReference>
<proteinExistence type="inferred from homology"/>
<protein>
    <recommendedName>
        <fullName evidence="15">DNA polymerase IV</fullName>
        <shortName evidence="15">Pol IV</shortName>
        <ecNumber evidence="15">2.7.7.7</ecNumber>
    </recommendedName>
</protein>
<keyword evidence="6 15" id="KW-0548">Nucleotidyltransferase</keyword>
<evidence type="ECO:0000256" key="9">
    <source>
        <dbReference type="ARBA" id="ARBA00022763"/>
    </source>
</evidence>
<evidence type="ECO:0000256" key="2">
    <source>
        <dbReference type="ARBA" id="ARBA00010945"/>
    </source>
</evidence>
<comment type="subunit">
    <text evidence="15">Monomer.</text>
</comment>
<dbReference type="EMBL" id="JAKEVY010000002">
    <property type="protein sequence ID" value="MCF1714245.1"/>
    <property type="molecule type" value="Genomic_DNA"/>
</dbReference>
<sequence>MPSPARRIAHFDLDAFFVSVECLLNPALKGIPLVVGVRGDRSVVAACSYEARKFGIHSAMPMRKAEQLCPNLTIVNGTRGEYSRYSRIVTDIISEAAPIFEKASIDEFYIDLTGMDRFFNPLQWTLDLRQKITDTTGLPISFGLAPNKMLAKMATNAAKPNGWKKLELEEVQAFLDPMRVDAIPGVGDQTFRTLLQLGIESIHELRNANLQLLQKYLGKHGADLWQKAQGIHTSEVAPWQEAKSISTETTYDQDVLDPAFLKQELIRMTEKLGFELRQDNKMAGCLTVKIRYPDFETTSRQASMDYTFYDDELIRQANSLFELLYRKGQPVRLLGLRVSELTEEARQTNLFQDTQRKAELYKAIDAVKNKFGKTALFKAGSTKNNK</sequence>
<evidence type="ECO:0000256" key="4">
    <source>
        <dbReference type="ARBA" id="ARBA00022490"/>
    </source>
</evidence>
<dbReference type="NCBIfam" id="NF002677">
    <property type="entry name" value="PRK02406.1"/>
    <property type="match status" value="1"/>
</dbReference>
<dbReference type="Gene3D" id="3.30.1490.100">
    <property type="entry name" value="DNA polymerase, Y-family, little finger domain"/>
    <property type="match status" value="1"/>
</dbReference>
<dbReference type="SUPFAM" id="SSF56672">
    <property type="entry name" value="DNA/RNA polymerases"/>
    <property type="match status" value="1"/>
</dbReference>
<feature type="active site" evidence="15">
    <location>
        <position position="107"/>
    </location>
</feature>
<dbReference type="PANTHER" id="PTHR11076">
    <property type="entry name" value="DNA REPAIR POLYMERASE UMUC / TRANSFERASE FAMILY MEMBER"/>
    <property type="match status" value="1"/>
</dbReference>
<evidence type="ECO:0000313" key="17">
    <source>
        <dbReference type="EMBL" id="MCF1714245.1"/>
    </source>
</evidence>
<evidence type="ECO:0000256" key="11">
    <source>
        <dbReference type="ARBA" id="ARBA00022932"/>
    </source>
</evidence>
<gene>
    <name evidence="15 17" type="primary">dinB</name>
    <name evidence="17" type="ORF">L0U88_06360</name>
</gene>
<keyword evidence="3 15" id="KW-0515">Mutator protein</keyword>
<dbReference type="HAMAP" id="MF_01113">
    <property type="entry name" value="DNApol_IV"/>
    <property type="match status" value="1"/>
</dbReference>
<keyword evidence="13 15" id="KW-0234">DNA repair</keyword>
<dbReference type="Gene3D" id="3.30.70.270">
    <property type="match status" value="1"/>
</dbReference>
<evidence type="ECO:0000256" key="1">
    <source>
        <dbReference type="ARBA" id="ARBA00004496"/>
    </source>
</evidence>
<dbReference type="InterPro" id="IPR053848">
    <property type="entry name" value="IMS_HHH_1"/>
</dbReference>
<comment type="similarity">
    <text evidence="2 15">Belongs to the DNA polymerase type-Y family.</text>
</comment>
<comment type="cofactor">
    <cofactor evidence="15">
        <name>Mg(2+)</name>
        <dbReference type="ChEBI" id="CHEBI:18420"/>
    </cofactor>
    <text evidence="15">Binds 2 magnesium ions per subunit.</text>
</comment>
<dbReference type="EC" id="2.7.7.7" evidence="15"/>
<comment type="catalytic activity">
    <reaction evidence="14 15">
        <text>DNA(n) + a 2'-deoxyribonucleoside 5'-triphosphate = DNA(n+1) + diphosphate</text>
        <dbReference type="Rhea" id="RHEA:22508"/>
        <dbReference type="Rhea" id="RHEA-COMP:17339"/>
        <dbReference type="Rhea" id="RHEA-COMP:17340"/>
        <dbReference type="ChEBI" id="CHEBI:33019"/>
        <dbReference type="ChEBI" id="CHEBI:61560"/>
        <dbReference type="ChEBI" id="CHEBI:173112"/>
        <dbReference type="EC" id="2.7.7.7"/>
    </reaction>
</comment>
<feature type="binding site" evidence="15">
    <location>
        <position position="106"/>
    </location>
    <ligand>
        <name>Mg(2+)</name>
        <dbReference type="ChEBI" id="CHEBI:18420"/>
    </ligand>
</feature>
<feature type="binding site" evidence="15">
    <location>
        <position position="12"/>
    </location>
    <ligand>
        <name>Mg(2+)</name>
        <dbReference type="ChEBI" id="CHEBI:18420"/>
    </ligand>
</feature>
<dbReference type="GO" id="GO:0003887">
    <property type="term" value="F:DNA-directed DNA polymerase activity"/>
    <property type="evidence" value="ECO:0007669"/>
    <property type="project" value="UniProtKB-EC"/>
</dbReference>
<dbReference type="PROSITE" id="PS50173">
    <property type="entry name" value="UMUC"/>
    <property type="match status" value="1"/>
</dbReference>
<dbReference type="SUPFAM" id="SSF100879">
    <property type="entry name" value="Lesion bypass DNA polymerase (Y-family), little finger domain"/>
    <property type="match status" value="1"/>
</dbReference>
<keyword evidence="18" id="KW-1185">Reference proteome</keyword>
<keyword evidence="12 15" id="KW-0238">DNA-binding</keyword>
<evidence type="ECO:0000256" key="15">
    <source>
        <dbReference type="HAMAP-Rule" id="MF_01113"/>
    </source>
</evidence>
<evidence type="ECO:0000256" key="5">
    <source>
        <dbReference type="ARBA" id="ARBA00022679"/>
    </source>
</evidence>
<comment type="subcellular location">
    <subcellularLocation>
        <location evidence="1 15">Cytoplasm</location>
    </subcellularLocation>
</comment>
<dbReference type="InterPro" id="IPR022880">
    <property type="entry name" value="DNApol_IV"/>
</dbReference>
<keyword evidence="8 15" id="KW-0479">Metal-binding</keyword>
<evidence type="ECO:0000256" key="6">
    <source>
        <dbReference type="ARBA" id="ARBA00022695"/>
    </source>
</evidence>
<keyword evidence="7 15" id="KW-0235">DNA replication</keyword>
<reference evidence="17 18" key="1">
    <citation type="submission" date="2022-01" db="EMBL/GenBank/DDBJ databases">
        <title>Flavihumibacter sp. nov., isolated from sediment of a river.</title>
        <authorList>
            <person name="Liu H."/>
        </authorList>
    </citation>
    <scope>NUCLEOTIDE SEQUENCE [LARGE SCALE GENOMIC DNA]</scope>
    <source>
        <strain evidence="17 18">RY-1</strain>
    </source>
</reference>
<dbReference type="InterPro" id="IPR036775">
    <property type="entry name" value="DNA_pol_Y-fam_lit_finger_sf"/>
</dbReference>